<gene>
    <name evidence="1" type="ORF">BRE01_04670</name>
</gene>
<dbReference type="SUPFAM" id="SSF52047">
    <property type="entry name" value="RNI-like"/>
    <property type="match status" value="1"/>
</dbReference>
<evidence type="ECO:0000313" key="1">
    <source>
        <dbReference type="EMBL" id="GED66765.1"/>
    </source>
</evidence>
<accession>A0ABQ0TFU3</accession>
<comment type="caution">
    <text evidence="1">The sequence shown here is derived from an EMBL/GenBank/DDBJ whole genome shotgun (WGS) entry which is preliminary data.</text>
</comment>
<reference evidence="1 2" key="1">
    <citation type="submission" date="2019-06" db="EMBL/GenBank/DDBJ databases">
        <title>Whole genome shotgun sequence of Brevibacillus reuszeri NBRC 15719.</title>
        <authorList>
            <person name="Hosoyama A."/>
            <person name="Uohara A."/>
            <person name="Ohji S."/>
            <person name="Ichikawa N."/>
        </authorList>
    </citation>
    <scope>NUCLEOTIDE SEQUENCE [LARGE SCALE GENOMIC DNA]</scope>
    <source>
        <strain evidence="1 2">NBRC 15719</strain>
    </source>
</reference>
<proteinExistence type="predicted"/>
<keyword evidence="2" id="KW-1185">Reference proteome</keyword>
<protein>
    <recommendedName>
        <fullName evidence="3">Transcriptional regulator</fullName>
    </recommendedName>
</protein>
<evidence type="ECO:0008006" key="3">
    <source>
        <dbReference type="Google" id="ProtNLM"/>
    </source>
</evidence>
<evidence type="ECO:0000313" key="2">
    <source>
        <dbReference type="Proteomes" id="UP000319578"/>
    </source>
</evidence>
<organism evidence="1 2">
    <name type="scientific">Brevibacillus reuszeri</name>
    <dbReference type="NCBI Taxonomy" id="54915"/>
    <lineage>
        <taxon>Bacteria</taxon>
        <taxon>Bacillati</taxon>
        <taxon>Bacillota</taxon>
        <taxon>Bacilli</taxon>
        <taxon>Bacillales</taxon>
        <taxon>Paenibacillaceae</taxon>
        <taxon>Brevibacillus</taxon>
    </lineage>
</organism>
<dbReference type="EMBL" id="BJON01000002">
    <property type="protein sequence ID" value="GED66765.1"/>
    <property type="molecule type" value="Genomic_DNA"/>
</dbReference>
<name>A0ABQ0TFU3_9BACL</name>
<sequence length="409" mass="45951">MKDMPHHKQSRSPAGSISVDGRYLVDLTGPRSHTLVLKPGVGSLSIGPSQLGGKADLHVDPCTPINWNVFDSFATPAGSPWPRFLYYTGSDAGFFDWAKERPIEEMSWVPILSEDIVVDASHSKLHGLSIDLDKLESRLHLKLPKSQISEYFRLSVAGDLSRFSADGDMPYSLTLKPRTSRRKSDDPFLLPDLGELNQVTSLTLQNEPMAQPISLECLGRFQNLTSLSLWGNFCDLDLLARQTQLTNLELRFMPDLGDLPPLTVWSLLDRFIAYNVEEITGKRLRQQIKVRAKTRPWTGYASVSQLRKPEWWTTEFGRPFSSWPKRLAKVGNEAYDVAKEALARASSLADAEAAITAFTIRFNTLKGIETSEREDLGEAVWQLSQSDHLIGQPITEEMAQRWFDAARGY</sequence>
<dbReference type="Proteomes" id="UP000319578">
    <property type="component" value="Unassembled WGS sequence"/>
</dbReference>
<dbReference type="InterPro" id="IPR032675">
    <property type="entry name" value="LRR_dom_sf"/>
</dbReference>
<dbReference type="Gene3D" id="3.80.10.10">
    <property type="entry name" value="Ribonuclease Inhibitor"/>
    <property type="match status" value="1"/>
</dbReference>